<dbReference type="AlphaFoldDB" id="A0A084SZD6"/>
<reference evidence="2 3" key="1">
    <citation type="submission" date="2014-07" db="EMBL/GenBank/DDBJ databases">
        <title>Draft Genome Sequence of Gephyronic Acid Producer, Cystobacter violaceus Strain Cb vi76.</title>
        <authorList>
            <person name="Stevens D.C."/>
            <person name="Young J."/>
            <person name="Carmichael R."/>
            <person name="Tan J."/>
            <person name="Taylor R.E."/>
        </authorList>
    </citation>
    <scope>NUCLEOTIDE SEQUENCE [LARGE SCALE GENOMIC DNA]</scope>
    <source>
        <strain evidence="2 3">Cb vi76</strain>
    </source>
</reference>
<gene>
    <name evidence="2" type="ORF">Q664_06505</name>
</gene>
<dbReference type="Proteomes" id="UP000028547">
    <property type="component" value="Unassembled WGS sequence"/>
</dbReference>
<organism evidence="2 3">
    <name type="scientific">Archangium violaceum Cb vi76</name>
    <dbReference type="NCBI Taxonomy" id="1406225"/>
    <lineage>
        <taxon>Bacteria</taxon>
        <taxon>Pseudomonadati</taxon>
        <taxon>Myxococcota</taxon>
        <taxon>Myxococcia</taxon>
        <taxon>Myxococcales</taxon>
        <taxon>Cystobacterineae</taxon>
        <taxon>Archangiaceae</taxon>
        <taxon>Archangium</taxon>
    </lineage>
</organism>
<name>A0A084SZD6_9BACT</name>
<feature type="coiled-coil region" evidence="1">
    <location>
        <begin position="90"/>
        <end position="117"/>
    </location>
</feature>
<dbReference type="RefSeq" id="WP_043390974.1">
    <property type="nucleotide sequence ID" value="NZ_JPMI01000036.1"/>
</dbReference>
<evidence type="ECO:0000256" key="1">
    <source>
        <dbReference type="SAM" id="Coils"/>
    </source>
</evidence>
<dbReference type="EMBL" id="JPMI01000036">
    <property type="protein sequence ID" value="KFA93821.1"/>
    <property type="molecule type" value="Genomic_DNA"/>
</dbReference>
<protein>
    <submittedName>
        <fullName evidence="2">Uncharacterized protein</fullName>
    </submittedName>
</protein>
<comment type="caution">
    <text evidence="2">The sequence shown here is derived from an EMBL/GenBank/DDBJ whole genome shotgun (WGS) entry which is preliminary data.</text>
</comment>
<sequence length="168" mass="18679">MSRSMFDDLDVSQASAMGAADSRTLRFAAHALTEADLQGLLRYQEAFLAHVEQARPGEPHALTTAHELGLKASGLAVKVVELGNSMLRAYAGQRWTARRLRTRLAELEQQADATAAEKAGRARDELHRIEDLEPLARRYGQEAIDLLNQHEEQLVALHTRMQKALTRA</sequence>
<evidence type="ECO:0000313" key="2">
    <source>
        <dbReference type="EMBL" id="KFA93821.1"/>
    </source>
</evidence>
<proteinExistence type="predicted"/>
<evidence type="ECO:0000313" key="3">
    <source>
        <dbReference type="Proteomes" id="UP000028547"/>
    </source>
</evidence>
<keyword evidence="1" id="KW-0175">Coiled coil</keyword>
<accession>A0A084SZD6</accession>